<name>M2MXJ7_BAUPA</name>
<dbReference type="GeneID" id="19112039"/>
<sequence length="88" mass="9574">MLTTTTATLPRTTPSTNNYMKILCVRLGPVYVGRLSCVVVLNPTSVTRNSRATLPAVKEHALEYDLPRLSGDSFLSAMSGQSSERSGW</sequence>
<proteinExistence type="predicted"/>
<protein>
    <submittedName>
        <fullName evidence="1">Uncharacterized protein</fullName>
    </submittedName>
</protein>
<gene>
    <name evidence="1" type="ORF">BAUCODRAFT_332608</name>
</gene>
<dbReference type="AlphaFoldDB" id="M2MXJ7"/>
<dbReference type="Proteomes" id="UP000011761">
    <property type="component" value="Unassembled WGS sequence"/>
</dbReference>
<dbReference type="HOGENOM" id="CLU_2468694_0_0_1"/>
<accession>M2MXJ7</accession>
<evidence type="ECO:0000313" key="1">
    <source>
        <dbReference type="EMBL" id="EMC90975.1"/>
    </source>
</evidence>
<organism evidence="1 2">
    <name type="scientific">Baudoinia panamericana (strain UAMH 10762)</name>
    <name type="common">Angels' share fungus</name>
    <name type="synonym">Baudoinia compniacensis (strain UAMH 10762)</name>
    <dbReference type="NCBI Taxonomy" id="717646"/>
    <lineage>
        <taxon>Eukaryota</taxon>
        <taxon>Fungi</taxon>
        <taxon>Dikarya</taxon>
        <taxon>Ascomycota</taxon>
        <taxon>Pezizomycotina</taxon>
        <taxon>Dothideomycetes</taxon>
        <taxon>Dothideomycetidae</taxon>
        <taxon>Mycosphaerellales</taxon>
        <taxon>Teratosphaeriaceae</taxon>
        <taxon>Baudoinia</taxon>
    </lineage>
</organism>
<keyword evidence="2" id="KW-1185">Reference proteome</keyword>
<dbReference type="KEGG" id="bcom:BAUCODRAFT_332608"/>
<dbReference type="EMBL" id="KB445565">
    <property type="protein sequence ID" value="EMC90975.1"/>
    <property type="molecule type" value="Genomic_DNA"/>
</dbReference>
<evidence type="ECO:0000313" key="2">
    <source>
        <dbReference type="Proteomes" id="UP000011761"/>
    </source>
</evidence>
<reference evidence="1 2" key="1">
    <citation type="journal article" date="2012" name="PLoS Pathog.">
        <title>Diverse lifestyles and strategies of plant pathogenesis encoded in the genomes of eighteen Dothideomycetes fungi.</title>
        <authorList>
            <person name="Ohm R.A."/>
            <person name="Feau N."/>
            <person name="Henrissat B."/>
            <person name="Schoch C.L."/>
            <person name="Horwitz B.A."/>
            <person name="Barry K.W."/>
            <person name="Condon B.J."/>
            <person name="Copeland A.C."/>
            <person name="Dhillon B."/>
            <person name="Glaser F."/>
            <person name="Hesse C.N."/>
            <person name="Kosti I."/>
            <person name="LaButti K."/>
            <person name="Lindquist E.A."/>
            <person name="Lucas S."/>
            <person name="Salamov A.A."/>
            <person name="Bradshaw R.E."/>
            <person name="Ciuffetti L."/>
            <person name="Hamelin R.C."/>
            <person name="Kema G.H.J."/>
            <person name="Lawrence C."/>
            <person name="Scott J.A."/>
            <person name="Spatafora J.W."/>
            <person name="Turgeon B.G."/>
            <person name="de Wit P.J.G.M."/>
            <person name="Zhong S."/>
            <person name="Goodwin S.B."/>
            <person name="Grigoriev I.V."/>
        </authorList>
    </citation>
    <scope>NUCLEOTIDE SEQUENCE [LARGE SCALE GENOMIC DNA]</scope>
    <source>
        <strain evidence="1 2">UAMH 10762</strain>
    </source>
</reference>
<dbReference type="RefSeq" id="XP_007681897.1">
    <property type="nucleotide sequence ID" value="XM_007683707.1"/>
</dbReference>